<evidence type="ECO:0000313" key="9">
    <source>
        <dbReference type="EMBL" id="CRK31420.1"/>
    </source>
</evidence>
<dbReference type="Pfam" id="PF05920">
    <property type="entry name" value="Homeobox_KN"/>
    <property type="match status" value="1"/>
</dbReference>
<evidence type="ECO:0008006" key="11">
    <source>
        <dbReference type="Google" id="ProtNLM"/>
    </source>
</evidence>
<keyword evidence="2 5" id="KW-0371">Homeobox</keyword>
<dbReference type="Gene3D" id="2.60.120.10">
    <property type="entry name" value="Jelly Rolls"/>
    <property type="match status" value="2"/>
</dbReference>
<dbReference type="PROSITE" id="PS50071">
    <property type="entry name" value="HOMEOBOX_2"/>
    <property type="match status" value="1"/>
</dbReference>
<dbReference type="STRING" id="100787.A0A0G4MBV4"/>
<gene>
    <name evidence="9" type="ORF">BN1708_005424</name>
</gene>
<feature type="domain" description="C2H2-type" evidence="8">
    <location>
        <begin position="623"/>
        <end position="651"/>
    </location>
</feature>
<feature type="compositionally biased region" description="Basic residues" evidence="6">
    <location>
        <begin position="595"/>
        <end position="605"/>
    </location>
</feature>
<sequence>MSVSVHAVPPEARTSYIIDQLEGERLTIPGSKGVFRILASSKQTNGGIAVFSSGAVLSDAPGFHWHEEAHDIFMVTKGFLKLWNADKRRIMGPGDFAYVPPKVIHNPEMLGPHTELYGLVAPGDWIDFFRFVAESYDGVLVPENDNRNLGALLGQKMATAKDRFDVHFERKYQPPALGDWQETENVLPSPGEPYFLRANTGPRWMLGGVMSRPFIHASQCGGKFAVSSIESSKVYEAGPLRQWLTFATVDHCFCVLEGVLRVQTKAGGAAWSEVREGQTLVVSAGESFQLEFGTRFVRAWSFTNGQGLEELIRQAGAPYSGFVLPDSQPSWDQGRLLEACNALHNLPSPNTILDLPRARQCAPIVYGALAPHTTVGNGNHNETADTDWPSEAMSASSSVVANGPAELEISSVPAKVGTRFSTRALRVLRNWFAAHEDHPYPRTGDMESLQTQTGLNKLQVSTWLANTRRRTKSRVPVRPTSPSVLSTPNLEAMAIPTSRPSELVDQMDPLGRWQNSPPEDEAADATAILKAISGYPDASAQPSHPVPVRAQPSVWGEWSSASSAGTSQSSNSSGGSAYSHGSASSRAQSRDLARYTKHARRRNRRATQSATTRAKLSQLPRKFQCTFCTESFAQKHGWQRHEKTMHLSLERWECSPEGPYTRDDDGHQACVYCSQPEPDEGHMQTHSFEVCMDRLPEERSFYRKDHLIQHLKAVHHVKFDPTLMEHWKQTIQNIKSSCGFCGLLMTSWTERADHLADHFKSGATMAQWLGLPHLSPCLLGNLSYMDSNSAPLDLIEFERTSPWPFTTDRGPPATPANAFELIKIELDYFASCLDEKNLPPSQEVLQYESCCVIVGSEMLSPSQNTLNTPRSWLRDLLMSDEHVARRARNTPLASIVKNRATELRINSKADIFDSCSLEEKLQLFMAQNRGYESPVDDADLQRGACQVVRDADAQSRQPSELFVSFLTGLINNSPHWMAPFRQRSEANALRASRGIHLGELGFHAPHHRELQDQIDQSRNATLGTLTEPVFGLDEPIDQELSGQELPAELPGPQRFTFLSTDTYYWGLRRELSRFVAMSISPRNPGCHIPTDEELQNQARWIMFDSDDTWNQTPADNAEWLLHFKRNNGLASGDEASNG</sequence>
<feature type="region of interest" description="Disordered" evidence="6">
    <location>
        <begin position="558"/>
        <end position="615"/>
    </location>
</feature>
<evidence type="ECO:0000256" key="1">
    <source>
        <dbReference type="ARBA" id="ARBA00023125"/>
    </source>
</evidence>
<feature type="DNA-binding region" description="Homeobox" evidence="5">
    <location>
        <begin position="413"/>
        <end position="475"/>
    </location>
</feature>
<dbReference type="SUPFAM" id="SSF46689">
    <property type="entry name" value="Homeodomain-like"/>
    <property type="match status" value="1"/>
</dbReference>
<keyword evidence="1 5" id="KW-0238">DNA-binding</keyword>
<dbReference type="SMART" id="SM00389">
    <property type="entry name" value="HOX"/>
    <property type="match status" value="1"/>
</dbReference>
<dbReference type="PROSITE" id="PS50157">
    <property type="entry name" value="ZINC_FINGER_C2H2_2"/>
    <property type="match status" value="1"/>
</dbReference>
<dbReference type="Proteomes" id="UP000044602">
    <property type="component" value="Unassembled WGS sequence"/>
</dbReference>
<dbReference type="SMART" id="SM00355">
    <property type="entry name" value="ZnF_C2H2"/>
    <property type="match status" value="2"/>
</dbReference>
<feature type="compositionally biased region" description="Low complexity" evidence="6">
    <location>
        <begin position="559"/>
        <end position="585"/>
    </location>
</feature>
<keyword evidence="3 5" id="KW-0539">Nucleus</keyword>
<reference evidence="9 10" key="1">
    <citation type="submission" date="2015-05" db="EMBL/GenBank/DDBJ databases">
        <authorList>
            <person name="Wang D.B."/>
            <person name="Wang M."/>
        </authorList>
    </citation>
    <scope>NUCLEOTIDE SEQUENCE [LARGE SCALE GENOMIC DNA]</scope>
    <source>
        <strain evidence="9">VL1</strain>
    </source>
</reference>
<feature type="region of interest" description="Disordered" evidence="6">
    <location>
        <begin position="467"/>
        <end position="486"/>
    </location>
</feature>
<evidence type="ECO:0000313" key="10">
    <source>
        <dbReference type="Proteomes" id="UP000044602"/>
    </source>
</evidence>
<dbReference type="Gene3D" id="1.10.10.60">
    <property type="entry name" value="Homeodomain-like"/>
    <property type="match status" value="1"/>
</dbReference>
<dbReference type="InterPro" id="IPR001356">
    <property type="entry name" value="HD"/>
</dbReference>
<feature type="domain" description="Homeobox" evidence="7">
    <location>
        <begin position="411"/>
        <end position="474"/>
    </location>
</feature>
<dbReference type="CDD" id="cd00086">
    <property type="entry name" value="homeodomain"/>
    <property type="match status" value="1"/>
</dbReference>
<proteinExistence type="predicted"/>
<dbReference type="InterPro" id="IPR053146">
    <property type="entry name" value="QDO-like"/>
</dbReference>
<dbReference type="PROSITE" id="PS00028">
    <property type="entry name" value="ZINC_FINGER_C2H2_1"/>
    <property type="match status" value="1"/>
</dbReference>
<comment type="subcellular location">
    <subcellularLocation>
        <location evidence="5">Nucleus</location>
    </subcellularLocation>
</comment>
<dbReference type="InterPro" id="IPR009057">
    <property type="entry name" value="Homeodomain-like_sf"/>
</dbReference>
<keyword evidence="4" id="KW-0863">Zinc-finger</keyword>
<dbReference type="InterPro" id="IPR011051">
    <property type="entry name" value="RmlC_Cupin_sf"/>
</dbReference>
<evidence type="ECO:0000259" key="8">
    <source>
        <dbReference type="PROSITE" id="PS50157"/>
    </source>
</evidence>
<dbReference type="InterPro" id="IPR013087">
    <property type="entry name" value="Znf_C2H2_type"/>
</dbReference>
<dbReference type="SUPFAM" id="SSF51182">
    <property type="entry name" value="RmlC-like cupins"/>
    <property type="match status" value="1"/>
</dbReference>
<evidence type="ECO:0000256" key="2">
    <source>
        <dbReference type="ARBA" id="ARBA00023155"/>
    </source>
</evidence>
<dbReference type="CDD" id="cd02215">
    <property type="entry name" value="cupin_QDO_N_C"/>
    <property type="match status" value="1"/>
</dbReference>
<dbReference type="InterPro" id="IPR014710">
    <property type="entry name" value="RmlC-like_jellyroll"/>
</dbReference>
<feature type="region of interest" description="Disordered" evidence="6">
    <location>
        <begin position="498"/>
        <end position="521"/>
    </location>
</feature>
<dbReference type="InterPro" id="IPR013096">
    <property type="entry name" value="Cupin_2"/>
</dbReference>
<keyword evidence="4" id="KW-0479">Metal-binding</keyword>
<dbReference type="GO" id="GO:0003677">
    <property type="term" value="F:DNA binding"/>
    <property type="evidence" value="ECO:0007669"/>
    <property type="project" value="UniProtKB-UniRule"/>
</dbReference>
<organism evidence="9 10">
    <name type="scientific">Verticillium longisporum</name>
    <name type="common">Verticillium dahliae var. longisporum</name>
    <dbReference type="NCBI Taxonomy" id="100787"/>
    <lineage>
        <taxon>Eukaryota</taxon>
        <taxon>Fungi</taxon>
        <taxon>Dikarya</taxon>
        <taxon>Ascomycota</taxon>
        <taxon>Pezizomycotina</taxon>
        <taxon>Sordariomycetes</taxon>
        <taxon>Hypocreomycetidae</taxon>
        <taxon>Glomerellales</taxon>
        <taxon>Plectosphaerellaceae</taxon>
        <taxon>Verticillium</taxon>
    </lineage>
</organism>
<evidence type="ECO:0000256" key="6">
    <source>
        <dbReference type="SAM" id="MobiDB-lite"/>
    </source>
</evidence>
<dbReference type="PANTHER" id="PTHR36440">
    <property type="entry name" value="PUTATIVE (AFU_ORTHOLOGUE AFUA_8G07350)-RELATED"/>
    <property type="match status" value="1"/>
</dbReference>
<protein>
    <recommendedName>
        <fullName evidence="11">Homeobox domain-containing protein</fullName>
    </recommendedName>
</protein>
<dbReference type="PANTHER" id="PTHR36440:SF1">
    <property type="entry name" value="PUTATIVE (AFU_ORTHOLOGUE AFUA_8G07350)-RELATED"/>
    <property type="match status" value="1"/>
</dbReference>
<keyword evidence="10" id="KW-1185">Reference proteome</keyword>
<evidence type="ECO:0000259" key="7">
    <source>
        <dbReference type="PROSITE" id="PS50071"/>
    </source>
</evidence>
<keyword evidence="4" id="KW-0862">Zinc</keyword>
<accession>A0A0G4MBV4</accession>
<feature type="compositionally biased region" description="Polar residues" evidence="6">
    <location>
        <begin position="606"/>
        <end position="615"/>
    </location>
</feature>
<dbReference type="GO" id="GO:0008270">
    <property type="term" value="F:zinc ion binding"/>
    <property type="evidence" value="ECO:0007669"/>
    <property type="project" value="UniProtKB-KW"/>
</dbReference>
<name>A0A0G4MBV4_VERLO</name>
<dbReference type="GO" id="GO:0006355">
    <property type="term" value="P:regulation of DNA-templated transcription"/>
    <property type="evidence" value="ECO:0007669"/>
    <property type="project" value="InterPro"/>
</dbReference>
<dbReference type="AlphaFoldDB" id="A0A0G4MBV4"/>
<evidence type="ECO:0000256" key="4">
    <source>
        <dbReference type="PROSITE-ProRule" id="PRU00042"/>
    </source>
</evidence>
<evidence type="ECO:0000256" key="5">
    <source>
        <dbReference type="PROSITE-ProRule" id="PRU00108"/>
    </source>
</evidence>
<dbReference type="Pfam" id="PF07883">
    <property type="entry name" value="Cupin_2"/>
    <property type="match status" value="1"/>
</dbReference>
<dbReference type="EMBL" id="CVQH01021751">
    <property type="protein sequence ID" value="CRK31420.1"/>
    <property type="molecule type" value="Genomic_DNA"/>
</dbReference>
<evidence type="ECO:0000256" key="3">
    <source>
        <dbReference type="ARBA" id="ARBA00023242"/>
    </source>
</evidence>
<dbReference type="GO" id="GO:0005634">
    <property type="term" value="C:nucleus"/>
    <property type="evidence" value="ECO:0007669"/>
    <property type="project" value="UniProtKB-SubCell"/>
</dbReference>
<dbReference type="InterPro" id="IPR008422">
    <property type="entry name" value="KN_HD"/>
</dbReference>